<dbReference type="InterPro" id="IPR052711">
    <property type="entry name" value="Zinc_ADH-like"/>
</dbReference>
<dbReference type="SUPFAM" id="SSF51735">
    <property type="entry name" value="NAD(P)-binding Rossmann-fold domains"/>
    <property type="match status" value="1"/>
</dbReference>
<dbReference type="EMBL" id="JBHUOP010000006">
    <property type="protein sequence ID" value="MFD2841513.1"/>
    <property type="molecule type" value="Genomic_DNA"/>
</dbReference>
<dbReference type="InterPro" id="IPR011032">
    <property type="entry name" value="GroES-like_sf"/>
</dbReference>
<reference evidence="3" key="1">
    <citation type="journal article" date="2019" name="Int. J. Syst. Evol. Microbiol.">
        <title>The Global Catalogue of Microorganisms (GCM) 10K type strain sequencing project: providing services to taxonomists for standard genome sequencing and annotation.</title>
        <authorList>
            <consortium name="The Broad Institute Genomics Platform"/>
            <consortium name="The Broad Institute Genome Sequencing Center for Infectious Disease"/>
            <person name="Wu L."/>
            <person name="Ma J."/>
        </authorList>
    </citation>
    <scope>NUCLEOTIDE SEQUENCE [LARGE SCALE GENOMIC DNA]</scope>
    <source>
        <strain evidence="3">KCTC 33576</strain>
    </source>
</reference>
<dbReference type="InterPro" id="IPR036291">
    <property type="entry name" value="NAD(P)-bd_dom_sf"/>
</dbReference>
<dbReference type="InterPro" id="IPR013149">
    <property type="entry name" value="ADH-like_C"/>
</dbReference>
<dbReference type="PANTHER" id="PTHR45033">
    <property type="match status" value="1"/>
</dbReference>
<dbReference type="Gene3D" id="3.90.180.10">
    <property type="entry name" value="Medium-chain alcohol dehydrogenases, catalytic domain"/>
    <property type="match status" value="1"/>
</dbReference>
<feature type="domain" description="Enoyl reductase (ER)" evidence="1">
    <location>
        <begin position="13"/>
        <end position="316"/>
    </location>
</feature>
<dbReference type="InterPro" id="IPR020843">
    <property type="entry name" value="ER"/>
</dbReference>
<dbReference type="Pfam" id="PF08240">
    <property type="entry name" value="ADH_N"/>
    <property type="match status" value="1"/>
</dbReference>
<keyword evidence="3" id="KW-1185">Reference proteome</keyword>
<dbReference type="PANTHER" id="PTHR45033:SF3">
    <property type="entry name" value="DEHYDROGENASE, PUTATIVE (AFU_ORTHOLOGUE AFUA_2G13270)-RELATED"/>
    <property type="match status" value="1"/>
</dbReference>
<dbReference type="InterPro" id="IPR013154">
    <property type="entry name" value="ADH-like_N"/>
</dbReference>
<dbReference type="SUPFAM" id="SSF50129">
    <property type="entry name" value="GroES-like"/>
    <property type="match status" value="1"/>
</dbReference>
<evidence type="ECO:0000313" key="3">
    <source>
        <dbReference type="Proteomes" id="UP001597391"/>
    </source>
</evidence>
<comment type="caution">
    <text evidence="2">The sequence shown here is derived from an EMBL/GenBank/DDBJ whole genome shotgun (WGS) entry which is preliminary data.</text>
</comment>
<name>A0ABW5XKV1_9MICO</name>
<evidence type="ECO:0000313" key="2">
    <source>
        <dbReference type="EMBL" id="MFD2841513.1"/>
    </source>
</evidence>
<dbReference type="Pfam" id="PF00107">
    <property type="entry name" value="ADH_zinc_N"/>
    <property type="match status" value="1"/>
</dbReference>
<dbReference type="Proteomes" id="UP001597391">
    <property type="component" value="Unassembled WGS sequence"/>
</dbReference>
<dbReference type="RefSeq" id="WP_377467575.1">
    <property type="nucleotide sequence ID" value="NZ_JBHUOP010000006.1"/>
</dbReference>
<protein>
    <submittedName>
        <fullName evidence="2">Zinc-binding dehydrogenase</fullName>
    </submittedName>
</protein>
<organism evidence="2 3">
    <name type="scientific">Populibacterium corticicola</name>
    <dbReference type="NCBI Taxonomy" id="1812826"/>
    <lineage>
        <taxon>Bacteria</taxon>
        <taxon>Bacillati</taxon>
        <taxon>Actinomycetota</taxon>
        <taxon>Actinomycetes</taxon>
        <taxon>Micrococcales</taxon>
        <taxon>Jonesiaceae</taxon>
        <taxon>Populibacterium</taxon>
    </lineage>
</organism>
<sequence length="321" mass="33783">MRAGVVSSFDPDNPLNGLSIIDVPEPENREHWTTVDVKAASINHHDVWSLRGVGLREQQLPMVLGTDAAGTTPDGRRVLVHAAIGVDGHGVGPRERRSILSEKFPGALAERVSVPTANLIDIPDDMPFEIAACLPTAWLTAYALLFRGAGLTPGQSVLIQGAGGGVASAAIILARAAGVTVYATSRSAAKLHRACELGAIPIEHGERLPQRVDAVVETVGKATWSHSVASVKPGGIIAIAGATTGDATAAELARIFFQEIRVQGVTLGTRDELTALVNFVAYNKISVPIDSIYTLTQLPQALGKMIDGNLFGKVVIVMETQ</sequence>
<gene>
    <name evidence="2" type="ORF">ACFSYH_13180</name>
</gene>
<dbReference type="SMART" id="SM00829">
    <property type="entry name" value="PKS_ER"/>
    <property type="match status" value="1"/>
</dbReference>
<accession>A0ABW5XKV1</accession>
<evidence type="ECO:0000259" key="1">
    <source>
        <dbReference type="SMART" id="SM00829"/>
    </source>
</evidence>
<proteinExistence type="predicted"/>